<accession>A0A1M3TQZ3</accession>
<proteinExistence type="predicted"/>
<dbReference type="EMBL" id="KV878238">
    <property type="protein sequence ID" value="OJZ89318.1"/>
    <property type="molecule type" value="Genomic_DNA"/>
</dbReference>
<gene>
    <name evidence="1" type="ORF">ASPFODRAFT_126960</name>
</gene>
<sequence length="83" mass="8918">NLVSCAPAASERIMHGAAALDLHNVQYVYVSLQTHCNHSVGTAGCEGIVIPTFRFCLVVCLHDAILKCTIYGSCPCIQAHFLT</sequence>
<dbReference type="Proteomes" id="UP000184063">
    <property type="component" value="Unassembled WGS sequence"/>
</dbReference>
<evidence type="ECO:0000313" key="1">
    <source>
        <dbReference type="EMBL" id="OJZ89318.1"/>
    </source>
</evidence>
<protein>
    <submittedName>
        <fullName evidence="1">Uncharacterized protein</fullName>
    </submittedName>
</protein>
<evidence type="ECO:0000313" key="2">
    <source>
        <dbReference type="Proteomes" id="UP000184063"/>
    </source>
</evidence>
<dbReference type="AlphaFoldDB" id="A0A1M3TQZ3"/>
<feature type="non-terminal residue" evidence="1">
    <location>
        <position position="1"/>
    </location>
</feature>
<dbReference type="VEuPathDB" id="FungiDB:ASPFODRAFT_126960"/>
<name>A0A1M3TQZ3_ASPLC</name>
<organism evidence="1 2">
    <name type="scientific">Aspergillus luchuensis (strain CBS 106.47)</name>
    <dbReference type="NCBI Taxonomy" id="1137211"/>
    <lineage>
        <taxon>Eukaryota</taxon>
        <taxon>Fungi</taxon>
        <taxon>Dikarya</taxon>
        <taxon>Ascomycota</taxon>
        <taxon>Pezizomycotina</taxon>
        <taxon>Eurotiomycetes</taxon>
        <taxon>Eurotiomycetidae</taxon>
        <taxon>Eurotiales</taxon>
        <taxon>Aspergillaceae</taxon>
        <taxon>Aspergillus</taxon>
        <taxon>Aspergillus subgen. Circumdati</taxon>
    </lineage>
</organism>
<reference evidence="2" key="1">
    <citation type="journal article" date="2017" name="Genome Biol.">
        <title>Comparative genomics reveals high biological diversity and specific adaptations in the industrially and medically important fungal genus Aspergillus.</title>
        <authorList>
            <person name="de Vries R.P."/>
            <person name="Riley R."/>
            <person name="Wiebenga A."/>
            <person name="Aguilar-Osorio G."/>
            <person name="Amillis S."/>
            <person name="Uchima C.A."/>
            <person name="Anderluh G."/>
            <person name="Asadollahi M."/>
            <person name="Askin M."/>
            <person name="Barry K."/>
            <person name="Battaglia E."/>
            <person name="Bayram O."/>
            <person name="Benocci T."/>
            <person name="Braus-Stromeyer S.A."/>
            <person name="Caldana C."/>
            <person name="Canovas D."/>
            <person name="Cerqueira G.C."/>
            <person name="Chen F."/>
            <person name="Chen W."/>
            <person name="Choi C."/>
            <person name="Clum A."/>
            <person name="Dos Santos R.A."/>
            <person name="Damasio A.R."/>
            <person name="Diallinas G."/>
            <person name="Emri T."/>
            <person name="Fekete E."/>
            <person name="Flipphi M."/>
            <person name="Freyberg S."/>
            <person name="Gallo A."/>
            <person name="Gournas C."/>
            <person name="Habgood R."/>
            <person name="Hainaut M."/>
            <person name="Harispe M.L."/>
            <person name="Henrissat B."/>
            <person name="Hilden K.S."/>
            <person name="Hope R."/>
            <person name="Hossain A."/>
            <person name="Karabika E."/>
            <person name="Karaffa L."/>
            <person name="Karanyi Z."/>
            <person name="Krasevec N."/>
            <person name="Kuo A."/>
            <person name="Kusch H."/>
            <person name="LaButti K."/>
            <person name="Lagendijk E.L."/>
            <person name="Lapidus A."/>
            <person name="Levasseur A."/>
            <person name="Lindquist E."/>
            <person name="Lipzen A."/>
            <person name="Logrieco A.F."/>
            <person name="MacCabe A."/>
            <person name="Maekelae M.R."/>
            <person name="Malavazi I."/>
            <person name="Melin P."/>
            <person name="Meyer V."/>
            <person name="Mielnichuk N."/>
            <person name="Miskei M."/>
            <person name="Molnar A.P."/>
            <person name="Mule G."/>
            <person name="Ngan C.Y."/>
            <person name="Orejas M."/>
            <person name="Orosz E."/>
            <person name="Ouedraogo J.P."/>
            <person name="Overkamp K.M."/>
            <person name="Park H.-S."/>
            <person name="Perrone G."/>
            <person name="Piumi F."/>
            <person name="Punt P.J."/>
            <person name="Ram A.F."/>
            <person name="Ramon A."/>
            <person name="Rauscher S."/>
            <person name="Record E."/>
            <person name="Riano-Pachon D.M."/>
            <person name="Robert V."/>
            <person name="Roehrig J."/>
            <person name="Ruller R."/>
            <person name="Salamov A."/>
            <person name="Salih N.S."/>
            <person name="Samson R.A."/>
            <person name="Sandor E."/>
            <person name="Sanguinetti M."/>
            <person name="Schuetze T."/>
            <person name="Sepcic K."/>
            <person name="Shelest E."/>
            <person name="Sherlock G."/>
            <person name="Sophianopoulou V."/>
            <person name="Squina F.M."/>
            <person name="Sun H."/>
            <person name="Susca A."/>
            <person name="Todd R.B."/>
            <person name="Tsang A."/>
            <person name="Unkles S.E."/>
            <person name="van de Wiele N."/>
            <person name="van Rossen-Uffink D."/>
            <person name="Oliveira J.V."/>
            <person name="Vesth T.C."/>
            <person name="Visser J."/>
            <person name="Yu J.-H."/>
            <person name="Zhou M."/>
            <person name="Andersen M.R."/>
            <person name="Archer D.B."/>
            <person name="Baker S.E."/>
            <person name="Benoit I."/>
            <person name="Brakhage A.A."/>
            <person name="Braus G.H."/>
            <person name="Fischer R."/>
            <person name="Frisvad J.C."/>
            <person name="Goldman G.H."/>
            <person name="Houbraken J."/>
            <person name="Oakley B."/>
            <person name="Pocsi I."/>
            <person name="Scazzocchio C."/>
            <person name="Seiboth B."/>
            <person name="vanKuyk P.A."/>
            <person name="Wortman J."/>
            <person name="Dyer P.S."/>
            <person name="Grigoriev I.V."/>
        </authorList>
    </citation>
    <scope>NUCLEOTIDE SEQUENCE [LARGE SCALE GENOMIC DNA]</scope>
    <source>
        <strain evidence="2">CBS 106.47</strain>
    </source>
</reference>